<proteinExistence type="predicted"/>
<feature type="domain" description="MobA-like NTP transferase" evidence="6">
    <location>
        <begin position="76"/>
        <end position="168"/>
    </location>
</feature>
<keyword evidence="8" id="KW-1185">Reference proteome</keyword>
<dbReference type="PANTHER" id="PTHR40392">
    <property type="entry name" value="2-PHOSPHO-L-LACTATE GUANYLYLTRANSFERASE"/>
    <property type="match status" value="1"/>
</dbReference>
<comment type="caution">
    <text evidence="7">The sequence shown here is derived from an EMBL/GenBank/DDBJ whole genome shotgun (WGS) entry which is preliminary data.</text>
</comment>
<keyword evidence="4" id="KW-0342">GTP-binding</keyword>
<keyword evidence="3" id="KW-0547">Nucleotide-binding</keyword>
<dbReference type="AlphaFoldDB" id="A0A543HW42"/>
<reference evidence="7 8" key="1">
    <citation type="submission" date="2019-06" db="EMBL/GenBank/DDBJ databases">
        <title>Genome sequencing of plant associated microbes to promote plant fitness in Sorghum bicolor and Oryza sativa.</title>
        <authorList>
            <person name="Coleman-Derr D."/>
        </authorList>
    </citation>
    <scope>NUCLEOTIDE SEQUENCE [LARGE SCALE GENOMIC DNA]</scope>
    <source>
        <strain evidence="7 8">KV-663</strain>
    </source>
</reference>
<dbReference type="EMBL" id="VFPM01000002">
    <property type="protein sequence ID" value="TQM62530.1"/>
    <property type="molecule type" value="Genomic_DNA"/>
</dbReference>
<dbReference type="Gene3D" id="3.90.550.10">
    <property type="entry name" value="Spore Coat Polysaccharide Biosynthesis Protein SpsA, Chain A"/>
    <property type="match status" value="1"/>
</dbReference>
<organism evidence="7 8">
    <name type="scientific">Humibacillus xanthopallidus</name>
    <dbReference type="NCBI Taxonomy" id="412689"/>
    <lineage>
        <taxon>Bacteria</taxon>
        <taxon>Bacillati</taxon>
        <taxon>Actinomycetota</taxon>
        <taxon>Actinomycetes</taxon>
        <taxon>Micrococcales</taxon>
        <taxon>Intrasporangiaceae</taxon>
        <taxon>Humibacillus</taxon>
    </lineage>
</organism>
<evidence type="ECO:0000313" key="8">
    <source>
        <dbReference type="Proteomes" id="UP000316747"/>
    </source>
</evidence>
<evidence type="ECO:0000313" key="7">
    <source>
        <dbReference type="EMBL" id="TQM62530.1"/>
    </source>
</evidence>
<dbReference type="SUPFAM" id="SSF53448">
    <property type="entry name" value="Nucleotide-diphospho-sugar transferases"/>
    <property type="match status" value="1"/>
</dbReference>
<evidence type="ECO:0000256" key="2">
    <source>
        <dbReference type="ARBA" id="ARBA00022695"/>
    </source>
</evidence>
<dbReference type="PANTHER" id="PTHR40392:SF1">
    <property type="entry name" value="2-PHOSPHO-L-LACTATE GUANYLYLTRANSFERASE"/>
    <property type="match status" value="1"/>
</dbReference>
<feature type="compositionally biased region" description="Low complexity" evidence="5">
    <location>
        <begin position="8"/>
        <end position="25"/>
    </location>
</feature>
<accession>A0A543HW42</accession>
<protein>
    <submittedName>
        <fullName evidence="7">2-phospho-L-lactate guanylyltransferase</fullName>
    </submittedName>
</protein>
<evidence type="ECO:0000256" key="5">
    <source>
        <dbReference type="SAM" id="MobiDB-lite"/>
    </source>
</evidence>
<dbReference type="NCBIfam" id="TIGR03552">
    <property type="entry name" value="F420_cofC"/>
    <property type="match status" value="1"/>
</dbReference>
<dbReference type="InterPro" id="IPR002835">
    <property type="entry name" value="CofC"/>
</dbReference>
<dbReference type="GO" id="GO:0005525">
    <property type="term" value="F:GTP binding"/>
    <property type="evidence" value="ECO:0007669"/>
    <property type="project" value="UniProtKB-KW"/>
</dbReference>
<dbReference type="GO" id="GO:0043814">
    <property type="term" value="F:phospholactate guanylyltransferase activity"/>
    <property type="evidence" value="ECO:0007669"/>
    <property type="project" value="InterPro"/>
</dbReference>
<keyword evidence="1 7" id="KW-0808">Transferase</keyword>
<dbReference type="InterPro" id="IPR029044">
    <property type="entry name" value="Nucleotide-diphossugar_trans"/>
</dbReference>
<dbReference type="Pfam" id="PF12804">
    <property type="entry name" value="NTP_transf_3"/>
    <property type="match status" value="1"/>
</dbReference>
<dbReference type="Proteomes" id="UP000316747">
    <property type="component" value="Unassembled WGS sequence"/>
</dbReference>
<sequence>MFASMSQSPREPSTGPTSTPRTPSSASDVPGGGLVGREHPWHVVIPVKRTDQGKSRLGPAVGADRAMLSWAIADDTIAAAVAAVGPSRVVVVTSDDGVRTTWRSRGVVVVDDPGAGLNAAVRAGEAATPVGRLTAALLGDVPALRPEDLAAALSAALEVGESFVPDAAGTGTVLRCGAGFEPRFGPDSAARHAADGAARLELDLPSLRTDVDDASSLAAARRIGLGRRTSALLTDRASGWIRSMQATVHTFDPETRTGSVLRDDGVQLSFDAHTFDDSGLRLLRSGQRLTVEVVDDMVVAMRIVGIGHDQRIR</sequence>
<evidence type="ECO:0000256" key="4">
    <source>
        <dbReference type="ARBA" id="ARBA00023134"/>
    </source>
</evidence>
<evidence type="ECO:0000259" key="6">
    <source>
        <dbReference type="Pfam" id="PF12804"/>
    </source>
</evidence>
<name>A0A543HW42_9MICO</name>
<evidence type="ECO:0000256" key="3">
    <source>
        <dbReference type="ARBA" id="ARBA00022741"/>
    </source>
</evidence>
<keyword evidence="2 7" id="KW-0548">Nucleotidyltransferase</keyword>
<gene>
    <name evidence="7" type="ORF">FBY41_2566</name>
</gene>
<dbReference type="InterPro" id="IPR025877">
    <property type="entry name" value="MobA-like_NTP_Trfase"/>
</dbReference>
<feature type="region of interest" description="Disordered" evidence="5">
    <location>
        <begin position="1"/>
        <end position="38"/>
    </location>
</feature>
<evidence type="ECO:0000256" key="1">
    <source>
        <dbReference type="ARBA" id="ARBA00022679"/>
    </source>
</evidence>